<proteinExistence type="predicted"/>
<dbReference type="AlphaFoldDB" id="A0A0F9IYD1"/>
<reference evidence="1" key="1">
    <citation type="journal article" date="2015" name="Nature">
        <title>Complex archaea that bridge the gap between prokaryotes and eukaryotes.</title>
        <authorList>
            <person name="Spang A."/>
            <person name="Saw J.H."/>
            <person name="Jorgensen S.L."/>
            <person name="Zaremba-Niedzwiedzka K."/>
            <person name="Martijn J."/>
            <person name="Lind A.E."/>
            <person name="van Eijk R."/>
            <person name="Schleper C."/>
            <person name="Guy L."/>
            <person name="Ettema T.J."/>
        </authorList>
    </citation>
    <scope>NUCLEOTIDE SEQUENCE</scope>
</reference>
<accession>A0A0F9IYD1</accession>
<protein>
    <submittedName>
        <fullName evidence="1">Uncharacterized protein</fullName>
    </submittedName>
</protein>
<sequence>MLNRVTEGNGTERDSMTKQAILRLTLDILEAELNVHDEWYPCGCQTKPWINDYYHLLKEYYIVSGRRHEIAFSRLADIPIDGCPTEHA</sequence>
<gene>
    <name evidence="1" type="ORF">LCGC14_1522830</name>
</gene>
<name>A0A0F9IYD1_9ZZZZ</name>
<comment type="caution">
    <text evidence="1">The sequence shown here is derived from an EMBL/GenBank/DDBJ whole genome shotgun (WGS) entry which is preliminary data.</text>
</comment>
<dbReference type="EMBL" id="LAZR01011318">
    <property type="protein sequence ID" value="KKM62318.1"/>
    <property type="molecule type" value="Genomic_DNA"/>
</dbReference>
<organism evidence="1">
    <name type="scientific">marine sediment metagenome</name>
    <dbReference type="NCBI Taxonomy" id="412755"/>
    <lineage>
        <taxon>unclassified sequences</taxon>
        <taxon>metagenomes</taxon>
        <taxon>ecological metagenomes</taxon>
    </lineage>
</organism>
<evidence type="ECO:0000313" key="1">
    <source>
        <dbReference type="EMBL" id="KKM62318.1"/>
    </source>
</evidence>